<dbReference type="GO" id="GO:0017116">
    <property type="term" value="F:single-stranded DNA helicase activity"/>
    <property type="evidence" value="ECO:0007669"/>
    <property type="project" value="TreeGrafter"/>
</dbReference>
<feature type="domain" description="UBZ4-type" evidence="15">
    <location>
        <begin position="1"/>
        <end position="33"/>
    </location>
</feature>
<evidence type="ECO:0000256" key="5">
    <source>
        <dbReference type="ARBA" id="ARBA00022771"/>
    </source>
</evidence>
<dbReference type="Pfam" id="PF12002">
    <property type="entry name" value="MgsA_C"/>
    <property type="match status" value="1"/>
</dbReference>
<dbReference type="Gene3D" id="3.30.160.60">
    <property type="entry name" value="Classic Zinc Finger"/>
    <property type="match status" value="1"/>
</dbReference>
<evidence type="ECO:0000256" key="6">
    <source>
        <dbReference type="ARBA" id="ARBA00022833"/>
    </source>
</evidence>
<dbReference type="CDD" id="cd00009">
    <property type="entry name" value="AAA"/>
    <property type="match status" value="1"/>
</dbReference>
<dbReference type="InterPro" id="IPR001138">
    <property type="entry name" value="Zn2Cys6_DnaBD"/>
</dbReference>
<evidence type="ECO:0000313" key="16">
    <source>
        <dbReference type="EMBL" id="GMG37428.1"/>
    </source>
</evidence>
<dbReference type="Gene3D" id="3.40.50.300">
    <property type="entry name" value="P-loop containing nucleotide triphosphate hydrolases"/>
    <property type="match status" value="1"/>
</dbReference>
<dbReference type="PRINTS" id="PR00111">
    <property type="entry name" value="ABHYDROLASE"/>
</dbReference>
<dbReference type="EMBL" id="BSYA01000240">
    <property type="protein sequence ID" value="GMG37428.1"/>
    <property type="molecule type" value="Genomic_DNA"/>
</dbReference>
<dbReference type="Pfam" id="PF00004">
    <property type="entry name" value="AAA"/>
    <property type="match status" value="1"/>
</dbReference>
<keyword evidence="12" id="KW-0539">Nucleus</keyword>
<dbReference type="Proteomes" id="UP001165205">
    <property type="component" value="Unassembled WGS sequence"/>
</dbReference>
<dbReference type="PROSITE" id="PS51908">
    <property type="entry name" value="ZF_UBZ4"/>
    <property type="match status" value="1"/>
</dbReference>
<dbReference type="Gene3D" id="3.40.50.1820">
    <property type="entry name" value="alpha/beta hydrolase"/>
    <property type="match status" value="1"/>
</dbReference>
<dbReference type="AlphaFoldDB" id="A0AAN4YZA3"/>
<dbReference type="GO" id="GO:0005634">
    <property type="term" value="C:nucleus"/>
    <property type="evidence" value="ECO:0007669"/>
    <property type="project" value="TreeGrafter"/>
</dbReference>
<dbReference type="Gene3D" id="1.10.8.60">
    <property type="match status" value="1"/>
</dbReference>
<dbReference type="InterPro" id="IPR013094">
    <property type="entry name" value="AB_hydrolase_3"/>
</dbReference>
<keyword evidence="11 13" id="KW-0234">DNA repair</keyword>
<dbReference type="SUPFAM" id="SSF57701">
    <property type="entry name" value="Zn2/Cys6 DNA-binding domain"/>
    <property type="match status" value="1"/>
</dbReference>
<evidence type="ECO:0000256" key="3">
    <source>
        <dbReference type="ARBA" id="ARBA00022741"/>
    </source>
</evidence>
<dbReference type="SUPFAM" id="SSF52540">
    <property type="entry name" value="P-loop containing nucleoside triphosphate hydrolases"/>
    <property type="match status" value="1"/>
</dbReference>
<keyword evidence="6" id="KW-0862">Zinc</keyword>
<organism evidence="16 17">
    <name type="scientific">Aspergillus oryzae</name>
    <name type="common">Yellow koji mold</name>
    <dbReference type="NCBI Taxonomy" id="5062"/>
    <lineage>
        <taxon>Eukaryota</taxon>
        <taxon>Fungi</taxon>
        <taxon>Dikarya</taxon>
        <taxon>Ascomycota</taxon>
        <taxon>Pezizomycotina</taxon>
        <taxon>Eurotiomycetes</taxon>
        <taxon>Eurotiomycetidae</taxon>
        <taxon>Eurotiales</taxon>
        <taxon>Aspergillaceae</taxon>
        <taxon>Aspergillus</taxon>
        <taxon>Aspergillus subgen. Circumdati</taxon>
    </lineage>
</organism>
<dbReference type="SMART" id="SM00382">
    <property type="entry name" value="AAA"/>
    <property type="match status" value="1"/>
</dbReference>
<dbReference type="InterPro" id="IPR027417">
    <property type="entry name" value="P-loop_NTPase"/>
</dbReference>
<evidence type="ECO:0000256" key="7">
    <source>
        <dbReference type="ARBA" id="ARBA00022840"/>
    </source>
</evidence>
<keyword evidence="3" id="KW-0547">Nucleotide-binding</keyword>
<dbReference type="InterPro" id="IPR029058">
    <property type="entry name" value="AB_hydrolase_fold"/>
</dbReference>
<dbReference type="Pfam" id="PF07859">
    <property type="entry name" value="Abhydrolase_3"/>
    <property type="match status" value="1"/>
</dbReference>
<keyword evidence="8" id="KW-0805">Transcription regulation</keyword>
<evidence type="ECO:0000313" key="17">
    <source>
        <dbReference type="Proteomes" id="UP001165205"/>
    </source>
</evidence>
<evidence type="ECO:0000256" key="1">
    <source>
        <dbReference type="ARBA" id="ARBA00008959"/>
    </source>
</evidence>
<dbReference type="GO" id="GO:0000731">
    <property type="term" value="P:DNA synthesis involved in DNA repair"/>
    <property type="evidence" value="ECO:0007669"/>
    <property type="project" value="TreeGrafter"/>
</dbReference>
<dbReference type="InterPro" id="IPR003593">
    <property type="entry name" value="AAA+_ATPase"/>
</dbReference>
<dbReference type="GO" id="GO:0003677">
    <property type="term" value="F:DNA binding"/>
    <property type="evidence" value="ECO:0007669"/>
    <property type="project" value="UniProtKB-KW"/>
</dbReference>
<evidence type="ECO:0000256" key="11">
    <source>
        <dbReference type="ARBA" id="ARBA00023204"/>
    </source>
</evidence>
<dbReference type="SUPFAM" id="SSF48019">
    <property type="entry name" value="post-AAA+ oligomerization domain-like"/>
    <property type="match status" value="1"/>
</dbReference>
<evidence type="ECO:0000256" key="2">
    <source>
        <dbReference type="ARBA" id="ARBA00022723"/>
    </source>
</evidence>
<dbReference type="Gene3D" id="1.20.272.10">
    <property type="match status" value="1"/>
</dbReference>
<dbReference type="GO" id="GO:0006271">
    <property type="term" value="P:DNA strand elongation involved in DNA replication"/>
    <property type="evidence" value="ECO:0007669"/>
    <property type="project" value="UniProtKB-ARBA"/>
</dbReference>
<keyword evidence="9" id="KW-0238">DNA-binding</keyword>
<gene>
    <name evidence="16" type="ORF">Aory04_001229400</name>
</gene>
<keyword evidence="7" id="KW-0067">ATP-binding</keyword>
<evidence type="ECO:0000256" key="13">
    <source>
        <dbReference type="PROSITE-ProRule" id="PRU01256"/>
    </source>
</evidence>
<feature type="compositionally biased region" description="Basic and acidic residues" evidence="14">
    <location>
        <begin position="92"/>
        <end position="101"/>
    </location>
</feature>
<reference evidence="16" key="1">
    <citation type="submission" date="2023-04" db="EMBL/GenBank/DDBJ databases">
        <title>Aspergillus oryzae NBRC 4228.</title>
        <authorList>
            <person name="Ichikawa N."/>
            <person name="Sato H."/>
            <person name="Tonouchi N."/>
        </authorList>
    </citation>
    <scope>NUCLEOTIDE SEQUENCE</scope>
    <source>
        <strain evidence="16">NBRC 4228</strain>
    </source>
</reference>
<dbReference type="GO" id="GO:0005524">
    <property type="term" value="F:ATP binding"/>
    <property type="evidence" value="ECO:0007669"/>
    <property type="project" value="UniProtKB-KW"/>
</dbReference>
<evidence type="ECO:0000256" key="8">
    <source>
        <dbReference type="ARBA" id="ARBA00023015"/>
    </source>
</evidence>
<keyword evidence="5 13" id="KW-0863">Zinc-finger</keyword>
<dbReference type="InterPro" id="IPR021858">
    <property type="entry name" value="Fun_TF"/>
</dbReference>
<dbReference type="Pfam" id="PF16193">
    <property type="entry name" value="AAA_assoc_2"/>
    <property type="match status" value="1"/>
</dbReference>
<comment type="similarity">
    <text evidence="1">Belongs to the AAA ATPase family. RarA/MGS1/WRNIP1 subfamily.</text>
</comment>
<comment type="caution">
    <text evidence="16">The sequence shown here is derived from an EMBL/GenBank/DDBJ whole genome shotgun (WGS) entry which is preliminary data.</text>
</comment>
<evidence type="ECO:0000256" key="9">
    <source>
        <dbReference type="ARBA" id="ARBA00023125"/>
    </source>
</evidence>
<dbReference type="GO" id="GO:0009893">
    <property type="term" value="P:positive regulation of metabolic process"/>
    <property type="evidence" value="ECO:0007669"/>
    <property type="project" value="UniProtKB-ARBA"/>
</dbReference>
<evidence type="ECO:0000256" key="4">
    <source>
        <dbReference type="ARBA" id="ARBA00022763"/>
    </source>
</evidence>
<keyword evidence="10" id="KW-0804">Transcription</keyword>
<dbReference type="InterPro" id="IPR006642">
    <property type="entry name" value="Rad18_UBZ4"/>
</dbReference>
<evidence type="ECO:0000256" key="10">
    <source>
        <dbReference type="ARBA" id="ARBA00023163"/>
    </source>
</evidence>
<dbReference type="GO" id="GO:0000981">
    <property type="term" value="F:DNA-binding transcription factor activity, RNA polymerase II-specific"/>
    <property type="evidence" value="ECO:0007669"/>
    <property type="project" value="InterPro"/>
</dbReference>
<dbReference type="GO" id="GO:0008047">
    <property type="term" value="F:enzyme activator activity"/>
    <property type="evidence" value="ECO:0007669"/>
    <property type="project" value="TreeGrafter"/>
</dbReference>
<dbReference type="PANTHER" id="PTHR13779:SF7">
    <property type="entry name" value="ATPASE WRNIP1"/>
    <property type="match status" value="1"/>
</dbReference>
<evidence type="ECO:0000256" key="12">
    <source>
        <dbReference type="ARBA" id="ARBA00023242"/>
    </source>
</evidence>
<name>A0AAN4YZA3_ASPOZ</name>
<evidence type="ECO:0000256" key="14">
    <source>
        <dbReference type="SAM" id="MobiDB-lite"/>
    </source>
</evidence>
<protein>
    <submittedName>
        <fullName evidence="16">Unnamed protein product</fullName>
    </submittedName>
</protein>
<evidence type="ECO:0000259" key="15">
    <source>
        <dbReference type="PROSITE" id="PS51908"/>
    </source>
</evidence>
<keyword evidence="2" id="KW-0479">Metal-binding</keyword>
<dbReference type="Pfam" id="PF00172">
    <property type="entry name" value="Zn_clus"/>
    <property type="match status" value="1"/>
</dbReference>
<dbReference type="PANTHER" id="PTHR13779">
    <property type="entry name" value="WERNER HELICASE-INTERACTING PROTEIN 1 FAMILY MEMBER"/>
    <property type="match status" value="1"/>
</dbReference>
<dbReference type="InterPro" id="IPR051314">
    <property type="entry name" value="AAA_ATPase_RarA/MGS1/WRNIP1"/>
</dbReference>
<sequence length="1142" mass="129249">MVECPICQKTVLLSEINRHLDSGCEAFCENVSSSSLLSSGPNPGCDRPLEVTSNSAVDDEERPDRIHHTIPIARPLVTESTKRVFDQQQSCEEEKRDTRTEHTRKRLKPDNAPLAERVRPGSFDDIVGQNHLIGPNGTIRQFVHEDKIPNMIFWGSSGTGKTTIARIIGDVSRRRFYEIGSTITTVTEYKNIIEKAFKDPDKGLRPSIVFCDEIHRITKPQQDILLDAIKTGRIVLIGATTENPSLTIRHGLVYKCAVYTLTKPKDADVRKMLHRVVEEQGLHSHLLDDELLEYLSNFADGDCRLSLNLLEIACDLSKRDGMTGERLRNSLTMHLNYDRSGDQHYDTISAFHKSIRGSDADAALYYLARMLKSGENPLFIARRLVVATLEDIGLANNVLQTYATSVYSVLEKLDIQDAQASLAQLVIMMCLSKKSTRSYRGLNNAFACLKEPGAANAPIPYQLLPISPKTKTMVEEFTTPHDWLTNRETERWVYLEPVALMCEPTRASYLVQNARSRCCPEEARRSLNDVNCDLQRSSSTFPSFINPSNIEACPKIIMEAISLNSSDMSRFSDFTILTTTYKTVHGHEITTDILYPKALTPRFEKTQDTVTCPILLRYHGGGLIAGYSLFAPFFNPWYLELSKEYSAVIVSPNYRLLPEATIFEILEDVEDHWNWMHKSLPQFLSKHTHGTIQPDLDRILTAGDSAGGYLSIQMGLSHPEQIRAVNAVYPLVDIKSPYFTNQMEKVVFSTPVLPQDTLARHIRKFREREEATNQKVVVSAPTDAERTQLMFSVCQHGLFGQFFPGDAVELYPLERLDAGARFPRGGVLVLHGRDDSVVPVEGSYMLKNKIDELDSSLRFRLVVRDGEHGFDHSAKLHDAWLWEAAQDVIHSWLVVKARRVKCDETFPVCLCCVRRGLICSSTPRLSQWQIETRWYSSPVDTIVNRRLLQYWLERVCRILVIDPEDNPVSFPVLEHIQESPALVHIIQSVSARHEQYFSAEVARIAPEERGKALASFRNEIGTGKTRPLLSMLTALLLALSHGADRDMTDLGKWHLIAARTLINKMLEDTSHPWNLNPLFRLCLAIYLYWDMGCSYLVHPDEQQELDTPGLSLAVQQVGHWHHPMYGSCTDLIFILGNLGRYC</sequence>
<dbReference type="InterPro" id="IPR021886">
    <property type="entry name" value="MgsA_C"/>
</dbReference>
<keyword evidence="4 13" id="KW-0227">DNA damage</keyword>
<dbReference type="InterPro" id="IPR003959">
    <property type="entry name" value="ATPase_AAA_core"/>
</dbReference>
<dbReference type="CDD" id="cd00067">
    <property type="entry name" value="GAL4"/>
    <property type="match status" value="1"/>
</dbReference>
<dbReference type="InterPro" id="IPR032423">
    <property type="entry name" value="AAA_assoc_2"/>
</dbReference>
<feature type="region of interest" description="Disordered" evidence="14">
    <location>
        <begin position="83"/>
        <end position="109"/>
    </location>
</feature>
<proteinExistence type="inferred from homology"/>
<dbReference type="SMART" id="SM00734">
    <property type="entry name" value="ZnF_Rad18"/>
    <property type="match status" value="1"/>
</dbReference>
<dbReference type="InterPro" id="IPR008921">
    <property type="entry name" value="DNA_pol3_clamp-load_cplx_C"/>
</dbReference>
<dbReference type="GO" id="GO:0016887">
    <property type="term" value="F:ATP hydrolysis activity"/>
    <property type="evidence" value="ECO:0007669"/>
    <property type="project" value="InterPro"/>
</dbReference>
<dbReference type="GO" id="GO:0008270">
    <property type="term" value="F:zinc ion binding"/>
    <property type="evidence" value="ECO:0007669"/>
    <property type="project" value="UniProtKB-KW"/>
</dbReference>
<dbReference type="Pfam" id="PF11951">
    <property type="entry name" value="Fungal_trans_2"/>
    <property type="match status" value="1"/>
</dbReference>
<dbReference type="InterPro" id="IPR000073">
    <property type="entry name" value="AB_hydrolase_1"/>
</dbReference>
<dbReference type="FunFam" id="1.20.272.10:FF:000001">
    <property type="entry name" value="Putative AAA family ATPase"/>
    <property type="match status" value="1"/>
</dbReference>
<accession>A0AAN4YZA3</accession>
<dbReference type="InterPro" id="IPR036864">
    <property type="entry name" value="Zn2-C6_fun-type_DNA-bd_sf"/>
</dbReference>
<dbReference type="SUPFAM" id="SSF53474">
    <property type="entry name" value="alpha/beta-Hydrolases"/>
    <property type="match status" value="1"/>
</dbReference>